<dbReference type="AlphaFoldDB" id="B8BSB7"/>
<evidence type="ECO:0000256" key="1">
    <source>
        <dbReference type="SAM" id="MobiDB-lite"/>
    </source>
</evidence>
<keyword evidence="2" id="KW-0472">Membrane</keyword>
<organism evidence="4 5">
    <name type="scientific">Thalassiosira pseudonana</name>
    <name type="common">Marine diatom</name>
    <name type="synonym">Cyclotella nana</name>
    <dbReference type="NCBI Taxonomy" id="35128"/>
    <lineage>
        <taxon>Eukaryota</taxon>
        <taxon>Sar</taxon>
        <taxon>Stramenopiles</taxon>
        <taxon>Ochrophyta</taxon>
        <taxon>Bacillariophyta</taxon>
        <taxon>Coscinodiscophyceae</taxon>
        <taxon>Thalassiosirophycidae</taxon>
        <taxon>Thalassiosirales</taxon>
        <taxon>Thalassiosiraceae</taxon>
        <taxon>Thalassiosira</taxon>
    </lineage>
</organism>
<protein>
    <recommendedName>
        <fullName evidence="3">Diatom pyrenoid component 2 domain-containing protein</fullName>
    </recommendedName>
</protein>
<reference evidence="4 5" key="2">
    <citation type="journal article" date="2008" name="Nature">
        <title>The Phaeodactylum genome reveals the evolutionary history of diatom genomes.</title>
        <authorList>
            <person name="Bowler C."/>
            <person name="Allen A.E."/>
            <person name="Badger J.H."/>
            <person name="Grimwood J."/>
            <person name="Jabbari K."/>
            <person name="Kuo A."/>
            <person name="Maheswari U."/>
            <person name="Martens C."/>
            <person name="Maumus F."/>
            <person name="Otillar R.P."/>
            <person name="Rayko E."/>
            <person name="Salamov A."/>
            <person name="Vandepoele K."/>
            <person name="Beszteri B."/>
            <person name="Gruber A."/>
            <person name="Heijde M."/>
            <person name="Katinka M."/>
            <person name="Mock T."/>
            <person name="Valentin K."/>
            <person name="Verret F."/>
            <person name="Berges J.A."/>
            <person name="Brownlee C."/>
            <person name="Cadoret J.P."/>
            <person name="Chiovitti A."/>
            <person name="Choi C.J."/>
            <person name="Coesel S."/>
            <person name="De Martino A."/>
            <person name="Detter J.C."/>
            <person name="Durkin C."/>
            <person name="Falciatore A."/>
            <person name="Fournet J."/>
            <person name="Haruta M."/>
            <person name="Huysman M.J."/>
            <person name="Jenkins B.D."/>
            <person name="Jiroutova K."/>
            <person name="Jorgensen R.E."/>
            <person name="Joubert Y."/>
            <person name="Kaplan A."/>
            <person name="Kroger N."/>
            <person name="Kroth P.G."/>
            <person name="La Roche J."/>
            <person name="Lindquist E."/>
            <person name="Lommer M."/>
            <person name="Martin-Jezequel V."/>
            <person name="Lopez P.J."/>
            <person name="Lucas S."/>
            <person name="Mangogna M."/>
            <person name="McGinnis K."/>
            <person name="Medlin L.K."/>
            <person name="Montsant A."/>
            <person name="Oudot-Le Secq M.P."/>
            <person name="Napoli C."/>
            <person name="Obornik M."/>
            <person name="Parker M.S."/>
            <person name="Petit J.L."/>
            <person name="Porcel B.M."/>
            <person name="Poulsen N."/>
            <person name="Robison M."/>
            <person name="Rychlewski L."/>
            <person name="Rynearson T.A."/>
            <person name="Schmutz J."/>
            <person name="Shapiro H."/>
            <person name="Siaut M."/>
            <person name="Stanley M."/>
            <person name="Sussman M.R."/>
            <person name="Taylor A.R."/>
            <person name="Vardi A."/>
            <person name="von Dassow P."/>
            <person name="Vyverman W."/>
            <person name="Willis A."/>
            <person name="Wyrwicz L.S."/>
            <person name="Rokhsar D.S."/>
            <person name="Weissenbach J."/>
            <person name="Armbrust E.V."/>
            <person name="Green B.R."/>
            <person name="Van de Peer Y."/>
            <person name="Grigoriev I.V."/>
        </authorList>
    </citation>
    <scope>NUCLEOTIDE SEQUENCE [LARGE SCALE GENOMIC DNA]</scope>
    <source>
        <strain evidence="4 5">CCMP1335</strain>
    </source>
</reference>
<evidence type="ECO:0000313" key="5">
    <source>
        <dbReference type="Proteomes" id="UP000001449"/>
    </source>
</evidence>
<accession>B8BSB7</accession>
<reference evidence="4 5" key="1">
    <citation type="journal article" date="2004" name="Science">
        <title>The genome of the diatom Thalassiosira pseudonana: ecology, evolution, and metabolism.</title>
        <authorList>
            <person name="Armbrust E.V."/>
            <person name="Berges J.A."/>
            <person name="Bowler C."/>
            <person name="Green B.R."/>
            <person name="Martinez D."/>
            <person name="Putnam N.H."/>
            <person name="Zhou S."/>
            <person name="Allen A.E."/>
            <person name="Apt K.E."/>
            <person name="Bechner M."/>
            <person name="Brzezinski M.A."/>
            <person name="Chaal B.K."/>
            <person name="Chiovitti A."/>
            <person name="Davis A.K."/>
            <person name="Demarest M.S."/>
            <person name="Detter J.C."/>
            <person name="Glavina T."/>
            <person name="Goodstein D."/>
            <person name="Hadi M.Z."/>
            <person name="Hellsten U."/>
            <person name="Hildebrand M."/>
            <person name="Jenkins B.D."/>
            <person name="Jurka J."/>
            <person name="Kapitonov V.V."/>
            <person name="Kroger N."/>
            <person name="Lau W.W."/>
            <person name="Lane T.W."/>
            <person name="Larimer F.W."/>
            <person name="Lippmeier J.C."/>
            <person name="Lucas S."/>
            <person name="Medina M."/>
            <person name="Montsant A."/>
            <person name="Obornik M."/>
            <person name="Parker M.S."/>
            <person name="Palenik B."/>
            <person name="Pazour G.J."/>
            <person name="Richardson P.M."/>
            <person name="Rynearson T.A."/>
            <person name="Saito M.A."/>
            <person name="Schwartz D.C."/>
            <person name="Thamatrakoln K."/>
            <person name="Valentin K."/>
            <person name="Vardi A."/>
            <person name="Wilkerson F.P."/>
            <person name="Rokhsar D.S."/>
        </authorList>
    </citation>
    <scope>NUCLEOTIDE SEQUENCE [LARGE SCALE GENOMIC DNA]</scope>
    <source>
        <strain evidence="4 5">CCMP1335</strain>
    </source>
</reference>
<feature type="compositionally biased region" description="Basic and acidic residues" evidence="1">
    <location>
        <begin position="157"/>
        <end position="168"/>
    </location>
</feature>
<sequence>MNHNHDDEQQLIPDTSRRSVLLRFSSALLSATTLLALSTTLLSPSIANAAPNANAAEFSGSVYIDEQPAQSASWAETNPQKIDAWAAYTPRVTLGDVGGDVVDSTTTTTAFASSPLDVVKPAVIQKQQSSQPVQPSSKASTQTKSKQIESKSSTKSKTKDVNPSDDHSAGSLATLAFPLLILGGAAYSFTQPNIFEQQARSNDEDAGTYFFTSNGTPKIKVVMVENPPYGLDKGRNYFNGVDVTINNPIPASDIRKYCDAAKPAVTNECTESITGFLEEVSHNSAIGNVNGSEEQVEKASVIISYLDNLAKGMGSSDDDVSRAGAAFSSYLEGLSNGNLPAPSSAESVAVYLDSLASPSSPFASRNDVQRQESSQQQSFQQQRKQLQRQYQQRRLPNETEYERGIRLATLESKMNQLESSVHQLPDEISARLQQWQYQQDERLRVEMNRISTVLMQNQNNQSAENDGAVNGGYENRGYGIGGGGRQNANDGGGGGGNVGGRNEAVNGQFRSNLPL</sequence>
<dbReference type="KEGG" id="tps:THAPSDRAFT_21059"/>
<keyword evidence="2" id="KW-1133">Transmembrane helix</keyword>
<dbReference type="HOGENOM" id="CLU_529483_0_0_1"/>
<dbReference type="EMBL" id="CM000638">
    <property type="protein sequence ID" value="EED96100.1"/>
    <property type="molecule type" value="Genomic_DNA"/>
</dbReference>
<feature type="region of interest" description="Disordered" evidence="1">
    <location>
        <begin position="480"/>
        <end position="515"/>
    </location>
</feature>
<dbReference type="Pfam" id="PF25195">
    <property type="entry name" value="DPC2"/>
    <property type="match status" value="1"/>
</dbReference>
<evidence type="ECO:0000259" key="3">
    <source>
        <dbReference type="Pfam" id="PF25195"/>
    </source>
</evidence>
<dbReference type="Pfam" id="PF25193">
    <property type="entry name" value="DPC1"/>
    <property type="match status" value="1"/>
</dbReference>
<feature type="compositionally biased region" description="Gly residues" evidence="1">
    <location>
        <begin position="480"/>
        <end position="499"/>
    </location>
</feature>
<evidence type="ECO:0000256" key="2">
    <source>
        <dbReference type="SAM" id="Phobius"/>
    </source>
</evidence>
<gene>
    <name evidence="4" type="ORF">THAPSDRAFT_21059</name>
</gene>
<feature type="compositionally biased region" description="Low complexity" evidence="1">
    <location>
        <begin position="125"/>
        <end position="155"/>
    </location>
</feature>
<dbReference type="InterPro" id="IPR057486">
    <property type="entry name" value="DPC2"/>
</dbReference>
<name>B8BSB7_THAPS</name>
<dbReference type="RefSeq" id="XP_002286459.1">
    <property type="nucleotide sequence ID" value="XM_002286423.1"/>
</dbReference>
<dbReference type="GeneID" id="7452547"/>
<feature type="domain" description="Diatom pyrenoid component 2" evidence="3">
    <location>
        <begin position="253"/>
        <end position="361"/>
    </location>
</feature>
<dbReference type="InterPro" id="IPR057484">
    <property type="entry name" value="DPC1"/>
</dbReference>
<feature type="compositionally biased region" description="Low complexity" evidence="1">
    <location>
        <begin position="371"/>
        <end position="394"/>
    </location>
</feature>
<feature type="transmembrane region" description="Helical" evidence="2">
    <location>
        <begin position="20"/>
        <end position="42"/>
    </location>
</feature>
<proteinExistence type="predicted"/>
<keyword evidence="2" id="KW-0812">Transmembrane</keyword>
<feature type="region of interest" description="Disordered" evidence="1">
    <location>
        <begin position="125"/>
        <end position="168"/>
    </location>
</feature>
<keyword evidence="5" id="KW-1185">Reference proteome</keyword>
<evidence type="ECO:0000313" key="4">
    <source>
        <dbReference type="EMBL" id="EED96100.1"/>
    </source>
</evidence>
<dbReference type="InParanoid" id="B8BSB7"/>
<dbReference type="PaxDb" id="35128-Thaps21059"/>
<dbReference type="Proteomes" id="UP000001449">
    <property type="component" value="Chromosome 1"/>
</dbReference>
<feature type="region of interest" description="Disordered" evidence="1">
    <location>
        <begin position="361"/>
        <end position="400"/>
    </location>
</feature>